<evidence type="ECO:0000256" key="1">
    <source>
        <dbReference type="ARBA" id="ARBA00009600"/>
    </source>
</evidence>
<dbReference type="Gene3D" id="3.40.1740.10">
    <property type="entry name" value="VC0467-like"/>
    <property type="match status" value="1"/>
</dbReference>
<dbReference type="OrthoDB" id="9807486at2"/>
<dbReference type="SUPFAM" id="SSF143456">
    <property type="entry name" value="VC0467-like"/>
    <property type="match status" value="1"/>
</dbReference>
<dbReference type="InterPro" id="IPR003774">
    <property type="entry name" value="AlgH-like"/>
</dbReference>
<organism evidence="3 4">
    <name type="scientific">Thermaurantimonas aggregans</name>
    <dbReference type="NCBI Taxonomy" id="2173829"/>
    <lineage>
        <taxon>Bacteria</taxon>
        <taxon>Pseudomonadati</taxon>
        <taxon>Bacteroidota</taxon>
        <taxon>Flavobacteriia</taxon>
        <taxon>Flavobacteriales</taxon>
        <taxon>Schleiferiaceae</taxon>
        <taxon>Thermaurantimonas</taxon>
    </lineage>
</organism>
<accession>A0A401XJ81</accession>
<comment type="caution">
    <text evidence="3">The sequence shown here is derived from an EMBL/GenBank/DDBJ whole genome shotgun (WGS) entry which is preliminary data.</text>
</comment>
<proteinExistence type="inferred from homology"/>
<sequence length="186" mass="21483">MKVLDKPKQGCLLVSEPLLGDPNFEKSVIYLVAYSNEGAVGFIINHESDLMISDFFDNLDNVDMFILNGGPVETQNLYFVHKRPDLVESNYQITDNFYWGGDTEKLFEKIRNREITDQEVVFFRGYSGWAPGQLENEIKHKSWIVVEDSVDELLSIPPEERWPHMLRKIGGEYLLWINTPSDPVLN</sequence>
<name>A0A401XJ81_9FLAO</name>
<dbReference type="PANTHER" id="PTHR30327">
    <property type="entry name" value="UNCHARACTERIZED PROTEIN YQGE"/>
    <property type="match status" value="1"/>
</dbReference>
<gene>
    <name evidence="3" type="ORF">JCM31826_05230</name>
</gene>
<dbReference type="GO" id="GO:0005829">
    <property type="term" value="C:cytosol"/>
    <property type="evidence" value="ECO:0007669"/>
    <property type="project" value="TreeGrafter"/>
</dbReference>
<reference evidence="3 4" key="1">
    <citation type="submission" date="2018-11" db="EMBL/GenBank/DDBJ databases">
        <title>Schleiferia aggregans sp. nov., a moderately thermophilic heterotrophic bacterium isolated from microbial mats at a terrestrial hot spring.</title>
        <authorList>
            <person name="Iino T."/>
            <person name="Ohkuma M."/>
            <person name="Haruta S."/>
        </authorList>
    </citation>
    <scope>NUCLEOTIDE SEQUENCE [LARGE SCALE GENOMIC DNA]</scope>
    <source>
        <strain evidence="3 4">LA</strain>
    </source>
</reference>
<dbReference type="HAMAP" id="MF_00758">
    <property type="entry name" value="UPF0301"/>
    <property type="match status" value="1"/>
</dbReference>
<dbReference type="Proteomes" id="UP000286715">
    <property type="component" value="Unassembled WGS sequence"/>
</dbReference>
<dbReference type="AlphaFoldDB" id="A0A401XJ81"/>
<evidence type="ECO:0000313" key="3">
    <source>
        <dbReference type="EMBL" id="GCD77041.1"/>
    </source>
</evidence>
<dbReference type="PANTHER" id="PTHR30327:SF1">
    <property type="entry name" value="UPF0301 PROTEIN YQGE"/>
    <property type="match status" value="1"/>
</dbReference>
<protein>
    <recommendedName>
        <fullName evidence="2">UPF0301 protein JCM31826_05230</fullName>
    </recommendedName>
</protein>
<dbReference type="EMBL" id="BHZE01000003">
    <property type="protein sequence ID" value="GCD77041.1"/>
    <property type="molecule type" value="Genomic_DNA"/>
</dbReference>
<evidence type="ECO:0000313" key="4">
    <source>
        <dbReference type="Proteomes" id="UP000286715"/>
    </source>
</evidence>
<comment type="similarity">
    <text evidence="1 2">Belongs to the UPF0301 (AlgH) family.</text>
</comment>
<dbReference type="Pfam" id="PF02622">
    <property type="entry name" value="DUF179"/>
    <property type="match status" value="1"/>
</dbReference>
<evidence type="ECO:0000256" key="2">
    <source>
        <dbReference type="HAMAP-Rule" id="MF_00758"/>
    </source>
</evidence>
<keyword evidence="4" id="KW-1185">Reference proteome</keyword>
<dbReference type="RefSeq" id="WP_124397094.1">
    <property type="nucleotide sequence ID" value="NZ_BHZE01000003.1"/>
</dbReference>